<dbReference type="SUPFAM" id="SSF55874">
    <property type="entry name" value="ATPase domain of HSP90 chaperone/DNA topoisomerase II/histidine kinase"/>
    <property type="match status" value="1"/>
</dbReference>
<feature type="domain" description="Signal transduction histidine kinase internal region" evidence="2">
    <location>
        <begin position="141"/>
        <end position="220"/>
    </location>
</feature>
<proteinExistence type="predicted"/>
<name>A0ABQ1UT58_9BACT</name>
<dbReference type="PANTHER" id="PTHR34220:SF7">
    <property type="entry name" value="SENSOR HISTIDINE KINASE YPDA"/>
    <property type="match status" value="1"/>
</dbReference>
<keyword evidence="1" id="KW-0812">Transmembrane</keyword>
<keyword evidence="1" id="KW-1133">Transmembrane helix</keyword>
<protein>
    <recommendedName>
        <fullName evidence="2">Signal transduction histidine kinase internal region domain-containing protein</fullName>
    </recommendedName>
</protein>
<dbReference type="Pfam" id="PF06580">
    <property type="entry name" value="His_kinase"/>
    <property type="match status" value="1"/>
</dbReference>
<feature type="transmembrane region" description="Helical" evidence="1">
    <location>
        <begin position="101"/>
        <end position="124"/>
    </location>
</feature>
<keyword evidence="1" id="KW-0472">Membrane</keyword>
<feature type="transmembrane region" description="Helical" evidence="1">
    <location>
        <begin position="63"/>
        <end position="89"/>
    </location>
</feature>
<organism evidence="3 4">
    <name type="scientific">Hymenobacter cavernae</name>
    <dbReference type="NCBI Taxonomy" id="2044852"/>
    <lineage>
        <taxon>Bacteria</taxon>
        <taxon>Pseudomonadati</taxon>
        <taxon>Bacteroidota</taxon>
        <taxon>Cytophagia</taxon>
        <taxon>Cytophagales</taxon>
        <taxon>Hymenobacteraceae</taxon>
        <taxon>Hymenobacter</taxon>
    </lineage>
</organism>
<sequence length="329" mass="37946">MTLFAFVLTFLFCPKCGIFTEDFVVTLGYTLCYTYGLWLANEYPNRRLNRNADWTKNPIRSFLITLGASMSASLLVISLVNVAFLAFYHHRPVSAIRWENFIFPLLTTVVVSLFMHSRSFLLSWRDAAIRAERMEKESAVARLDSLRRQVDPHFLFNSLNALTSLVEEDPTRAVRFIRQLSQVYRYVLDSQDHEVVTLAEELRFAEAYLYLQRTRLGNSLEVELDLPPTDDLENFMVPPLALQLLLENAIKHNTALQNQPLRIRIYLDEASHQLVVSNTLRPRRVAPEESTGLGLRNLESRYGFLTQHPVSVKKTDHEFIVTLPVLELV</sequence>
<evidence type="ECO:0000313" key="4">
    <source>
        <dbReference type="Proteomes" id="UP000632273"/>
    </source>
</evidence>
<gene>
    <name evidence="3" type="ORF">GCM10011383_40210</name>
</gene>
<dbReference type="Proteomes" id="UP000632273">
    <property type="component" value="Unassembled WGS sequence"/>
</dbReference>
<keyword evidence="4" id="KW-1185">Reference proteome</keyword>
<feature type="transmembrane region" description="Helical" evidence="1">
    <location>
        <begin position="27"/>
        <end position="43"/>
    </location>
</feature>
<dbReference type="InterPro" id="IPR036890">
    <property type="entry name" value="HATPase_C_sf"/>
</dbReference>
<evidence type="ECO:0000259" key="2">
    <source>
        <dbReference type="Pfam" id="PF06580"/>
    </source>
</evidence>
<evidence type="ECO:0000313" key="3">
    <source>
        <dbReference type="EMBL" id="GGF24558.1"/>
    </source>
</evidence>
<comment type="caution">
    <text evidence="3">The sequence shown here is derived from an EMBL/GenBank/DDBJ whole genome shotgun (WGS) entry which is preliminary data.</text>
</comment>
<accession>A0ABQ1UT58</accession>
<reference evidence="4" key="1">
    <citation type="journal article" date="2019" name="Int. J. Syst. Evol. Microbiol.">
        <title>The Global Catalogue of Microorganisms (GCM) 10K type strain sequencing project: providing services to taxonomists for standard genome sequencing and annotation.</title>
        <authorList>
            <consortium name="The Broad Institute Genomics Platform"/>
            <consortium name="The Broad Institute Genome Sequencing Center for Infectious Disease"/>
            <person name="Wu L."/>
            <person name="Ma J."/>
        </authorList>
    </citation>
    <scope>NUCLEOTIDE SEQUENCE [LARGE SCALE GENOMIC DNA]</scope>
    <source>
        <strain evidence="4">CGMCC 1.15197</strain>
    </source>
</reference>
<dbReference type="InterPro" id="IPR010559">
    <property type="entry name" value="Sig_transdc_His_kin_internal"/>
</dbReference>
<dbReference type="Gene3D" id="3.30.565.10">
    <property type="entry name" value="Histidine kinase-like ATPase, C-terminal domain"/>
    <property type="match status" value="1"/>
</dbReference>
<evidence type="ECO:0000256" key="1">
    <source>
        <dbReference type="SAM" id="Phobius"/>
    </source>
</evidence>
<dbReference type="EMBL" id="BMHT01000008">
    <property type="protein sequence ID" value="GGF24558.1"/>
    <property type="molecule type" value="Genomic_DNA"/>
</dbReference>
<dbReference type="PANTHER" id="PTHR34220">
    <property type="entry name" value="SENSOR HISTIDINE KINASE YPDA"/>
    <property type="match status" value="1"/>
</dbReference>
<dbReference type="InterPro" id="IPR050640">
    <property type="entry name" value="Bact_2-comp_sensor_kinase"/>
</dbReference>